<protein>
    <submittedName>
        <fullName evidence="1">Uncharacterized protein</fullName>
    </submittedName>
</protein>
<dbReference type="RefSeq" id="WP_105335570.1">
    <property type="nucleotide sequence ID" value="NZ_PUHZ01000012.1"/>
</dbReference>
<evidence type="ECO:0000313" key="1">
    <source>
        <dbReference type="EMBL" id="PQO45870.1"/>
    </source>
</evidence>
<dbReference type="OrthoDB" id="245702at2"/>
<evidence type="ECO:0000313" key="2">
    <source>
        <dbReference type="Proteomes" id="UP000237819"/>
    </source>
</evidence>
<name>A0A2S8GN67_9BACT</name>
<organism evidence="1 2">
    <name type="scientific">Blastopirellula marina</name>
    <dbReference type="NCBI Taxonomy" id="124"/>
    <lineage>
        <taxon>Bacteria</taxon>
        <taxon>Pseudomonadati</taxon>
        <taxon>Planctomycetota</taxon>
        <taxon>Planctomycetia</taxon>
        <taxon>Pirellulales</taxon>
        <taxon>Pirellulaceae</taxon>
        <taxon>Blastopirellula</taxon>
    </lineage>
</organism>
<dbReference type="EMBL" id="PUHZ01000012">
    <property type="protein sequence ID" value="PQO45870.1"/>
    <property type="molecule type" value="Genomic_DNA"/>
</dbReference>
<dbReference type="Proteomes" id="UP000237819">
    <property type="component" value="Unassembled WGS sequence"/>
</dbReference>
<accession>A0A2S8GN67</accession>
<comment type="caution">
    <text evidence="1">The sequence shown here is derived from an EMBL/GenBank/DDBJ whole genome shotgun (WGS) entry which is preliminary data.</text>
</comment>
<gene>
    <name evidence="1" type="ORF">C5Y93_11470</name>
</gene>
<reference evidence="1 2" key="1">
    <citation type="submission" date="2018-02" db="EMBL/GenBank/DDBJ databases">
        <title>Comparative genomes isolates from brazilian mangrove.</title>
        <authorList>
            <person name="Araujo J.E."/>
            <person name="Taketani R.G."/>
            <person name="Silva M.C.P."/>
            <person name="Loureco M.V."/>
            <person name="Andreote F.D."/>
        </authorList>
    </citation>
    <scope>NUCLEOTIDE SEQUENCE [LARGE SCALE GENOMIC DNA]</scope>
    <source>
        <strain evidence="1 2">Nap-Phe MGV</strain>
    </source>
</reference>
<dbReference type="AlphaFoldDB" id="A0A2S8GN67"/>
<proteinExistence type="predicted"/>
<sequence length="960" mass="97196">MALLVWRGDARGRAQVVQVTAEFVEAGDVCTLIINRKQISFTALSSSLAPIYEGLVAAIEAADVPELADITAEAVSDASPPYLKLTGGSDGRPFTITSDAGNGSLGDVSVSTTTNAFGGANEKQQVSLPAGVTGGTFTLTLDGETTGSIAYNASAAAVQAALEALASVDSGDVEVSGSAGGPWIVEFKQSFANIDMPTLAMDSSSLTAGTVNVIETTKGQSGTNEIVRVTLIKSSSTPSGTPLEFVMSFGAGNTIFEGLDFSELDTAAEFKAAMSNHPSINSANVDVTLVASTAGQRIYDVEFTGSLGGTNWAIQFYETTGWGNGSGVSTLQNGSATGTDERQVVSLLGSPSGGTFTLTYSGQTTTAIAYNANAATVQAALEALANIGSGDVVVSGTAPIWSIDFAGALAAQDVPLITGDGSNLTGGVGTIETTQLAAAPINEKQTVSLSPGVTGGTFTLTYAGQTTAAISYAAAAATVETALETLSNIDAVAVSGSSGGPWVVEFQGSLASTNVALMSGDGDSLTGDDSQTLTVTTLVTPTGPHHWDEPANWDQASVPASADDVRLENSSSDILYGLSQAAVTLASLEIRASYDGAIGLPDVHAAGFREYLPTHLAIGATSIRIGEGEGSGVGRCRLATGAAQTDIAIFRTDVPSGENGYAVEWSGTHADNALSVCKGAVGVAVRAGDAAVLDCLNVGFVSDREADALVYLGDNVAVSDIVKNGGELVISGRSSAAIASLTTSAGMTEIRGTDGVDVLKVSGGNCYYWSTGPLGGEPIVCGDGQLIFDGDLRPKTVSGVIQVFGDKANVVDSAIAVNASTRLAMRFQGTSRFAELGSDIIISRGDADGEGGTATMSVSWYAAAIGMTTVAVDDSLTSIAALLTAASYADPAGKTSGDIVQIDVVAPAADLVVYDAVNDADGQTIAAGETEYFPLAGTAATSLRLATETTADVLLKIYYS</sequence>